<feature type="domain" description="MI" evidence="10">
    <location>
        <begin position="886"/>
        <end position="1008"/>
    </location>
</feature>
<dbReference type="InterPro" id="IPR003891">
    <property type="entry name" value="Initiation_fac_eIF4g_MI"/>
</dbReference>
<comment type="similarity">
    <text evidence="1">Belongs to the eukaryotic initiation factor 4G family.</text>
</comment>
<dbReference type="InterPro" id="IPR016024">
    <property type="entry name" value="ARM-type_fold"/>
</dbReference>
<dbReference type="Pfam" id="PF02847">
    <property type="entry name" value="MA3"/>
    <property type="match status" value="1"/>
</dbReference>
<dbReference type="PROSITE" id="PS51363">
    <property type="entry name" value="W2"/>
    <property type="match status" value="1"/>
</dbReference>
<dbReference type="Pfam" id="PF02854">
    <property type="entry name" value="MIF4G"/>
    <property type="match status" value="1"/>
</dbReference>
<keyword evidence="12" id="KW-1185">Reference proteome</keyword>
<dbReference type="FunFam" id="1.25.40.180:FF:000002">
    <property type="entry name" value="Eukaryotic translation initiation factor 4 gamma, 3, putative"/>
    <property type="match status" value="1"/>
</dbReference>
<dbReference type="PANTHER" id="PTHR23253:SF10">
    <property type="entry name" value="EUKARYOTIC TRANSLATION INITIATION FACTOR 4 GAMMA 1"/>
    <property type="match status" value="1"/>
</dbReference>
<evidence type="ECO:0000259" key="9">
    <source>
        <dbReference type="PROSITE" id="PS51363"/>
    </source>
</evidence>
<name>A0A8C2ZUX1_CYCLU</name>
<dbReference type="SMART" id="SM00544">
    <property type="entry name" value="MA3"/>
    <property type="match status" value="1"/>
</dbReference>
<dbReference type="AlphaFoldDB" id="A0A8C2ZUX1"/>
<evidence type="ECO:0000256" key="2">
    <source>
        <dbReference type="ARBA" id="ARBA00022540"/>
    </source>
</evidence>
<dbReference type="SMART" id="SM00543">
    <property type="entry name" value="MIF4G"/>
    <property type="match status" value="1"/>
</dbReference>
<feature type="compositionally biased region" description="Basic and acidic residues" evidence="8">
    <location>
        <begin position="858"/>
        <end position="869"/>
    </location>
</feature>
<keyword evidence="6" id="KW-0648">Protein biosynthesis</keyword>
<evidence type="ECO:0000256" key="6">
    <source>
        <dbReference type="ARBA" id="ARBA00022917"/>
    </source>
</evidence>
<evidence type="ECO:0000256" key="3">
    <source>
        <dbReference type="ARBA" id="ARBA00022553"/>
    </source>
</evidence>
<keyword evidence="5" id="KW-0694">RNA-binding</keyword>
<keyword evidence="2" id="KW-0396">Initiation factor</keyword>
<dbReference type="GO" id="GO:0006417">
    <property type="term" value="P:regulation of translation"/>
    <property type="evidence" value="ECO:0007669"/>
    <property type="project" value="UniProtKB-KW"/>
</dbReference>
<reference evidence="11" key="1">
    <citation type="submission" date="2025-08" db="UniProtKB">
        <authorList>
            <consortium name="Ensembl"/>
        </authorList>
    </citation>
    <scope>IDENTIFICATION</scope>
</reference>
<evidence type="ECO:0000256" key="1">
    <source>
        <dbReference type="ARBA" id="ARBA00005775"/>
    </source>
</evidence>
<feature type="region of interest" description="Disordered" evidence="8">
    <location>
        <begin position="346"/>
        <end position="378"/>
    </location>
</feature>
<feature type="compositionally biased region" description="Pro residues" evidence="8">
    <location>
        <begin position="237"/>
        <end position="246"/>
    </location>
</feature>
<evidence type="ECO:0000313" key="11">
    <source>
        <dbReference type="Ensembl" id="ENSCLMP00005032304.1"/>
    </source>
</evidence>
<keyword evidence="4" id="KW-0810">Translation regulation</keyword>
<accession>A0A8C2ZUX1</accession>
<dbReference type="GO" id="GO:0016281">
    <property type="term" value="C:eukaryotic translation initiation factor 4F complex"/>
    <property type="evidence" value="ECO:0007669"/>
    <property type="project" value="TreeGrafter"/>
</dbReference>
<dbReference type="SMART" id="SM00515">
    <property type="entry name" value="eIF5C"/>
    <property type="match status" value="1"/>
</dbReference>
<reference evidence="11" key="2">
    <citation type="submission" date="2025-09" db="UniProtKB">
        <authorList>
            <consortium name="Ensembl"/>
        </authorList>
    </citation>
    <scope>IDENTIFICATION</scope>
</reference>
<feature type="region of interest" description="Disordered" evidence="8">
    <location>
        <begin position="221"/>
        <end position="271"/>
    </location>
</feature>
<dbReference type="GeneTree" id="ENSGT00940000154648"/>
<feature type="region of interest" description="Disordered" evidence="8">
    <location>
        <begin position="772"/>
        <end position="885"/>
    </location>
</feature>
<dbReference type="FunFam" id="1.25.40.180:FF:000001">
    <property type="entry name" value="Eukaryotic translation initiation factor 4 gamma, 3, putative"/>
    <property type="match status" value="1"/>
</dbReference>
<gene>
    <name evidence="11" type="primary">eif4g1a</name>
</gene>
<dbReference type="Ensembl" id="ENSCLMT00005033674.1">
    <property type="protein sequence ID" value="ENSCLMP00005032304.1"/>
    <property type="gene ID" value="ENSCLMG00005014409.1"/>
</dbReference>
<feature type="coiled-coil region" evidence="7">
    <location>
        <begin position="535"/>
        <end position="562"/>
    </location>
</feature>
<dbReference type="PANTHER" id="PTHR23253">
    <property type="entry name" value="EUKARYOTIC TRANSLATION INITIATION FACTOR 4 GAMMA"/>
    <property type="match status" value="1"/>
</dbReference>
<dbReference type="InterPro" id="IPR003890">
    <property type="entry name" value="MIF4G-like_typ-3"/>
</dbReference>
<evidence type="ECO:0000256" key="7">
    <source>
        <dbReference type="SAM" id="Coils"/>
    </source>
</evidence>
<dbReference type="Proteomes" id="UP000694565">
    <property type="component" value="Unplaced"/>
</dbReference>
<dbReference type="Gene3D" id="1.25.40.180">
    <property type="match status" value="3"/>
</dbReference>
<dbReference type="Pfam" id="PF02020">
    <property type="entry name" value="W2"/>
    <property type="match status" value="1"/>
</dbReference>
<evidence type="ECO:0000256" key="8">
    <source>
        <dbReference type="SAM" id="MobiDB-lite"/>
    </source>
</evidence>
<dbReference type="PROSITE" id="PS51366">
    <property type="entry name" value="MI"/>
    <property type="match status" value="1"/>
</dbReference>
<sequence length="1247" mass="140770">LLLSSQFAAGPRTLHQQVLTPLTFPYIPTNAVVFTMAASAPRLQTSSGPRPVGPTHVYPPTSQMMMISQQQLSFAGSPQGYFIPPGQYRTPYMPPTQQYPVTSGTAGFYPGTSPAEYPAYAGAYYPAQPQYSPSVQAAPVMISPIRIRDPNQGGRDITEEIMSGGRSTTTPTPPQLCWILTSTPCPFLEAATSVPKKRKNMKEINKKEAIGDLLDAFTEHEAKPAPEPSSAKADPIPVTPPAPPTEVPDETWEEKEDKQNSVPKATTGPTDKKYQYKEEKWKPIDSEDKKRYDREFLLGFQFNSASMHKPDGLPMISDVVLDQANKTPMRLPDPARIMNVGPDFTPSYLGNLGSRSVGGPRGPPPGPRRSQQGQRKEPRKIILSSMSLGDDVQLNKAEKAWKPTGKKSTRGRGVEEPEPEDDDPEQAKTKELFKRLRSILNKLTPQKFQELMKQVTDLTIDTEERLKGAIDLIFEKAISEPNFSVAYANMCRCLMGLKVPTSDKPGVFVNFRKLLLNRCQKEFEKDQDDDEIFERKQKELEAAKEGEERERLRVELQSSRDQARRRSLGNIKFIGELFKLKMLTEAIMHDCVVKLLKNHDEESLECLCRLLSTIGKDLDFEKAKPRMDQYFNQMDKIINEKKTSSRIRFMLQDVIDLRRCTWVPRRGEQGPKTIDQIHKEAEMEEHREHIKVQQQLMSKKEGGGRNSQPQDEGWNTVPISTKNRPIDATRLSKITKVTPESNTEVFTLSFIDFFYSGRPATSTVNRFSALQQSGSASASTDSDRRAPQSSSRERGSEREKADRDRFDRSEGREGRDGRSTQNQITKRSFSRESQERGGRASDLRASTEPVRRVASMTDNRDRGSLKRESAPTPPPSLPKPALSEEELEKKSNAIIEEYLHINDIKEALQCVTELNSASQLYVFVRNGVESTLERSTIARERAGTLMHHLLNAGVLPSEQYYKGLEETLEAAEDTAIDIPHIWLYLAELITPMLHEGGIPMGQIFREISKPLVPLGQAGVLLVQILKLLCKEMTPKKVGAMWTEGGLNWSDFLPEDEDVNMFVSEQKVEFTTGDELESKEVDEKKVLSGEELSQQLDRLIQDAANNQRIRDWAEANLDEQQTASNQFLRALMTSVCQSAIICDTPYKVDTPQIKQRASLLQRYLSDEQKELQALYALQALMVHMEQPANLLRMFFDALYDEDVIKEEAFYKWETSKDPAEQTGKGVALKSVTAFFTWLREAEEESDKE</sequence>
<feature type="domain" description="W2" evidence="9">
    <location>
        <begin position="1081"/>
        <end position="1247"/>
    </location>
</feature>
<proteinExistence type="inferred from homology"/>
<feature type="region of interest" description="Disordered" evidence="8">
    <location>
        <begin position="393"/>
        <end position="427"/>
    </location>
</feature>
<dbReference type="GO" id="GO:0003729">
    <property type="term" value="F:mRNA binding"/>
    <property type="evidence" value="ECO:0007669"/>
    <property type="project" value="TreeGrafter"/>
</dbReference>
<feature type="region of interest" description="Disordered" evidence="8">
    <location>
        <begin position="691"/>
        <end position="721"/>
    </location>
</feature>
<dbReference type="CDD" id="cd11559">
    <property type="entry name" value="W2_eIF4G1_like"/>
    <property type="match status" value="1"/>
</dbReference>
<dbReference type="FunFam" id="1.25.40.180:FF:000003">
    <property type="entry name" value="Putative eukaryotic translation initiation factor 4 gamma 1"/>
    <property type="match status" value="1"/>
</dbReference>
<evidence type="ECO:0000256" key="4">
    <source>
        <dbReference type="ARBA" id="ARBA00022845"/>
    </source>
</evidence>
<keyword evidence="3" id="KW-0597">Phosphoprotein</keyword>
<evidence type="ECO:0000256" key="5">
    <source>
        <dbReference type="ARBA" id="ARBA00022884"/>
    </source>
</evidence>
<dbReference type="SUPFAM" id="SSF48371">
    <property type="entry name" value="ARM repeat"/>
    <property type="match status" value="3"/>
</dbReference>
<evidence type="ECO:0000313" key="12">
    <source>
        <dbReference type="Proteomes" id="UP000694565"/>
    </source>
</evidence>
<organism evidence="11 12">
    <name type="scientific">Cyclopterus lumpus</name>
    <name type="common">Lumpsucker</name>
    <dbReference type="NCBI Taxonomy" id="8103"/>
    <lineage>
        <taxon>Eukaryota</taxon>
        <taxon>Metazoa</taxon>
        <taxon>Chordata</taxon>
        <taxon>Craniata</taxon>
        <taxon>Vertebrata</taxon>
        <taxon>Euteleostomi</taxon>
        <taxon>Actinopterygii</taxon>
        <taxon>Neopterygii</taxon>
        <taxon>Teleostei</taxon>
        <taxon>Neoteleostei</taxon>
        <taxon>Acanthomorphata</taxon>
        <taxon>Eupercaria</taxon>
        <taxon>Perciformes</taxon>
        <taxon>Cottioidei</taxon>
        <taxon>Cottales</taxon>
        <taxon>Cyclopteridae</taxon>
        <taxon>Cyclopterus</taxon>
    </lineage>
</organism>
<keyword evidence="7" id="KW-0175">Coiled coil</keyword>
<feature type="compositionally biased region" description="Basic and acidic residues" evidence="8">
    <location>
        <begin position="829"/>
        <end position="842"/>
    </location>
</feature>
<protein>
    <submittedName>
        <fullName evidence="11">Eukaryotic translation initiation factor 4 gamma, 1a</fullName>
    </submittedName>
</protein>
<dbReference type="GO" id="GO:0003743">
    <property type="term" value="F:translation initiation factor activity"/>
    <property type="evidence" value="ECO:0007669"/>
    <property type="project" value="UniProtKB-KW"/>
</dbReference>
<evidence type="ECO:0000259" key="10">
    <source>
        <dbReference type="PROSITE" id="PS51366"/>
    </source>
</evidence>
<feature type="compositionally biased region" description="Basic and acidic residues" evidence="8">
    <location>
        <begin position="781"/>
        <end position="818"/>
    </location>
</feature>
<dbReference type="InterPro" id="IPR003307">
    <property type="entry name" value="W2_domain"/>
</dbReference>
<feature type="compositionally biased region" description="Polar residues" evidence="8">
    <location>
        <begin position="260"/>
        <end position="269"/>
    </location>
</feature>